<feature type="compositionally biased region" description="Polar residues" evidence="1">
    <location>
        <begin position="1"/>
        <end position="12"/>
    </location>
</feature>
<accession>A0A645BCH0</accession>
<feature type="region of interest" description="Disordered" evidence="1">
    <location>
        <begin position="1"/>
        <end position="33"/>
    </location>
</feature>
<sequence length="159" mass="16592">MTSHVWPTTSPMAANAVPKSPASPRTASAQMSHAPVSFQMAATRTPSAAPTRTAGLEIAAQVASATTFTPMRTVFRRVNTAMSPLTAAMGARTTTFRIEKTVQRPPTTTAMTLNATPAITSAAPNAATPAITFTSMMTTSLCFAIHSAILFSISETLSM</sequence>
<proteinExistence type="predicted"/>
<reference evidence="2" key="1">
    <citation type="submission" date="2019-08" db="EMBL/GenBank/DDBJ databases">
        <authorList>
            <person name="Kucharzyk K."/>
            <person name="Murdoch R.W."/>
            <person name="Higgins S."/>
            <person name="Loffler F."/>
        </authorList>
    </citation>
    <scope>NUCLEOTIDE SEQUENCE</scope>
</reference>
<name>A0A645BCH0_9ZZZZ</name>
<evidence type="ECO:0000313" key="2">
    <source>
        <dbReference type="EMBL" id="MPM60883.1"/>
    </source>
</evidence>
<protein>
    <submittedName>
        <fullName evidence="2">Uncharacterized protein</fullName>
    </submittedName>
</protein>
<gene>
    <name evidence="2" type="ORF">SDC9_107737</name>
</gene>
<organism evidence="2">
    <name type="scientific">bioreactor metagenome</name>
    <dbReference type="NCBI Taxonomy" id="1076179"/>
    <lineage>
        <taxon>unclassified sequences</taxon>
        <taxon>metagenomes</taxon>
        <taxon>ecological metagenomes</taxon>
    </lineage>
</organism>
<dbReference type="EMBL" id="VSSQ01018035">
    <property type="protein sequence ID" value="MPM60883.1"/>
    <property type="molecule type" value="Genomic_DNA"/>
</dbReference>
<evidence type="ECO:0000256" key="1">
    <source>
        <dbReference type="SAM" id="MobiDB-lite"/>
    </source>
</evidence>
<dbReference type="AlphaFoldDB" id="A0A645BCH0"/>
<comment type="caution">
    <text evidence="2">The sequence shown here is derived from an EMBL/GenBank/DDBJ whole genome shotgun (WGS) entry which is preliminary data.</text>
</comment>